<sequence>MHSNKKRVNYTQEEKKLLIHLVDSNKNIIENKDTNAVSNHQKDDVWKIIEQNFNKKCFNVFRDANSLRKQWSNMKQDSRKKAALERQELYKTGGGVAPALSSKNCEANEQLVLDIINKKTVLGLRNEFDSDVMKGKIYTRISINYIFSEAHIDTSIFIFCRTYIRSSSRGYSWNADFDIFQAQSRRN</sequence>
<dbReference type="EMBL" id="GEZM01063891">
    <property type="protein sequence ID" value="JAV68931.1"/>
    <property type="molecule type" value="Transcribed_RNA"/>
</dbReference>
<evidence type="ECO:0000313" key="7">
    <source>
        <dbReference type="EMBL" id="JAV68931.1"/>
    </source>
</evidence>
<keyword evidence="4" id="KW-0804">Transcription</keyword>
<evidence type="ECO:0000256" key="5">
    <source>
        <dbReference type="ARBA" id="ARBA00025466"/>
    </source>
</evidence>
<feature type="domain" description="Myb/SANT-like DNA-binding" evidence="6">
    <location>
        <begin position="9"/>
        <end position="83"/>
    </location>
</feature>
<dbReference type="Pfam" id="PF13873">
    <property type="entry name" value="Myb_DNA-bind_5"/>
    <property type="match status" value="1"/>
</dbReference>
<accession>A0A1Y1L814</accession>
<dbReference type="InterPro" id="IPR028002">
    <property type="entry name" value="Myb_DNA-bind_5"/>
</dbReference>
<evidence type="ECO:0000256" key="2">
    <source>
        <dbReference type="ARBA" id="ARBA00016807"/>
    </source>
</evidence>
<evidence type="ECO:0000256" key="3">
    <source>
        <dbReference type="ARBA" id="ARBA00023015"/>
    </source>
</evidence>
<name>A0A1Y1L814_PHOPY</name>
<organism evidence="7">
    <name type="scientific">Photinus pyralis</name>
    <name type="common">Common eastern firefly</name>
    <name type="synonym">Lampyris pyralis</name>
    <dbReference type="NCBI Taxonomy" id="7054"/>
    <lineage>
        <taxon>Eukaryota</taxon>
        <taxon>Metazoa</taxon>
        <taxon>Ecdysozoa</taxon>
        <taxon>Arthropoda</taxon>
        <taxon>Hexapoda</taxon>
        <taxon>Insecta</taxon>
        <taxon>Pterygota</taxon>
        <taxon>Neoptera</taxon>
        <taxon>Endopterygota</taxon>
        <taxon>Coleoptera</taxon>
        <taxon>Polyphaga</taxon>
        <taxon>Elateriformia</taxon>
        <taxon>Elateroidea</taxon>
        <taxon>Lampyridae</taxon>
        <taxon>Lampyrinae</taxon>
        <taxon>Photinus</taxon>
    </lineage>
</organism>
<proteinExistence type="predicted"/>
<protein>
    <recommendedName>
        <fullName evidence="2">Regulatory protein zeste</fullName>
    </recommendedName>
</protein>
<dbReference type="PANTHER" id="PTHR21411:SF0">
    <property type="entry name" value="REGULATORY PROTEIN ZESTE"/>
    <property type="match status" value="1"/>
</dbReference>
<dbReference type="AlphaFoldDB" id="A0A1Y1L814"/>
<dbReference type="PANTHER" id="PTHR21411">
    <property type="entry name" value="APONTIC"/>
    <property type="match status" value="1"/>
</dbReference>
<comment type="function">
    <text evidence="5">Involved in transvection phenomena (= synapsis-dependent gene expression), where the synaptic pairing of chromosomes carrying genes with which zeste interacts influences the expression of these genes. Zeste binds to DNA and stimulates transcription from a nearby promoter.</text>
</comment>
<evidence type="ECO:0000256" key="1">
    <source>
        <dbReference type="ARBA" id="ARBA00011764"/>
    </source>
</evidence>
<dbReference type="EMBL" id="GEZM01063891">
    <property type="protein sequence ID" value="JAV68934.1"/>
    <property type="molecule type" value="Transcribed_RNA"/>
</dbReference>
<evidence type="ECO:0000259" key="6">
    <source>
        <dbReference type="Pfam" id="PF13873"/>
    </source>
</evidence>
<keyword evidence="3" id="KW-0805">Transcription regulation</keyword>
<dbReference type="EMBL" id="GEZM01063890">
    <property type="protein sequence ID" value="JAV68935.1"/>
    <property type="molecule type" value="Transcribed_RNA"/>
</dbReference>
<reference evidence="7" key="1">
    <citation type="journal article" date="2016" name="Sci. Rep.">
        <title>Molecular characterization of firefly nuptial gifts: a multi-omics approach sheds light on postcopulatory sexual selection.</title>
        <authorList>
            <person name="Al-Wathiqui N."/>
            <person name="Fallon T.R."/>
            <person name="South A."/>
            <person name="Weng J.K."/>
            <person name="Lewis S.M."/>
        </authorList>
    </citation>
    <scope>NUCLEOTIDE SEQUENCE</scope>
</reference>
<comment type="subunit">
    <text evidence="1">Self-associates forming complexes of several hundred monomers.</text>
</comment>
<evidence type="ECO:0000256" key="4">
    <source>
        <dbReference type="ARBA" id="ARBA00023163"/>
    </source>
</evidence>